<dbReference type="STRING" id="1464122.SAMN05421737_101274"/>
<accession>A0A1G6GMZ5</accession>
<feature type="signal peptide" evidence="1">
    <location>
        <begin position="1"/>
        <end position="25"/>
    </location>
</feature>
<reference evidence="3" key="1">
    <citation type="submission" date="2016-09" db="EMBL/GenBank/DDBJ databases">
        <authorList>
            <person name="Varghese N."/>
            <person name="Submissions S."/>
        </authorList>
    </citation>
    <scope>NUCLEOTIDE SEQUENCE [LARGE SCALE GENOMIC DNA]</scope>
    <source>
        <strain evidence="3">25nlg</strain>
    </source>
</reference>
<dbReference type="AlphaFoldDB" id="A0A1G6GMZ5"/>
<feature type="chain" id="PRO_5038398818" evidence="1">
    <location>
        <begin position="26"/>
        <end position="128"/>
    </location>
</feature>
<gene>
    <name evidence="2" type="ORF">SAMN05421737_101274</name>
</gene>
<evidence type="ECO:0000313" key="3">
    <source>
        <dbReference type="Proteomes" id="UP000242662"/>
    </source>
</evidence>
<sequence length="128" mass="15191">MTKQVTKVCMLVGCMWLLVYGHMHAVSGTDLMQAFSMRVTVFSEGTTYEWEYDNPNHFEYEIGKKVMKGADAKPEVERIMERLRLSEHTSKEVYAKRMKKIFPEMKKLEIRWVNAKSERYTWLWEKGA</sequence>
<dbReference type="RefSeq" id="WP_090774491.1">
    <property type="nucleotide sequence ID" value="NZ_FMYM01000001.1"/>
</dbReference>
<keyword evidence="3" id="KW-1185">Reference proteome</keyword>
<proteinExistence type="predicted"/>
<dbReference type="EMBL" id="FMYM01000001">
    <property type="protein sequence ID" value="SDB83341.1"/>
    <property type="molecule type" value="Genomic_DNA"/>
</dbReference>
<keyword evidence="1" id="KW-0732">Signal</keyword>
<name>A0A1G6GMZ5_9BACI</name>
<evidence type="ECO:0000313" key="2">
    <source>
        <dbReference type="EMBL" id="SDB83341.1"/>
    </source>
</evidence>
<dbReference type="OrthoDB" id="2886745at2"/>
<organism evidence="2 3">
    <name type="scientific">Shouchella lonarensis</name>
    <dbReference type="NCBI Taxonomy" id="1464122"/>
    <lineage>
        <taxon>Bacteria</taxon>
        <taxon>Bacillati</taxon>
        <taxon>Bacillota</taxon>
        <taxon>Bacilli</taxon>
        <taxon>Bacillales</taxon>
        <taxon>Bacillaceae</taxon>
        <taxon>Shouchella</taxon>
    </lineage>
</organism>
<dbReference type="Proteomes" id="UP000242662">
    <property type="component" value="Unassembled WGS sequence"/>
</dbReference>
<evidence type="ECO:0000256" key="1">
    <source>
        <dbReference type="SAM" id="SignalP"/>
    </source>
</evidence>
<protein>
    <submittedName>
        <fullName evidence="2">Uncharacterized protein</fullName>
    </submittedName>
</protein>